<reference evidence="8 9" key="1">
    <citation type="journal article" date="2018" name="Mol. Biol. Evol.">
        <title>Analysis of the draft genome of the red seaweed Gracilariopsis chorda provides insights into genome size evolution in Rhodophyta.</title>
        <authorList>
            <person name="Lee J."/>
            <person name="Yang E.C."/>
            <person name="Graf L."/>
            <person name="Yang J.H."/>
            <person name="Qiu H."/>
            <person name="Zel Zion U."/>
            <person name="Chan C.X."/>
            <person name="Stephens T.G."/>
            <person name="Weber A.P.M."/>
            <person name="Boo G.H."/>
            <person name="Boo S.M."/>
            <person name="Kim K.M."/>
            <person name="Shin Y."/>
            <person name="Jung M."/>
            <person name="Lee S.J."/>
            <person name="Yim H.S."/>
            <person name="Lee J.H."/>
            <person name="Bhattacharya D."/>
            <person name="Yoon H.S."/>
        </authorList>
    </citation>
    <scope>NUCLEOTIDE SEQUENCE [LARGE SCALE GENOMIC DNA]</scope>
    <source>
        <strain evidence="8 9">SKKU-2015</strain>
        <tissue evidence="8">Whole body</tissue>
    </source>
</reference>
<dbReference type="Gene3D" id="6.10.140.1230">
    <property type="match status" value="1"/>
</dbReference>
<evidence type="ECO:0000256" key="7">
    <source>
        <dbReference type="SAM" id="MobiDB-lite"/>
    </source>
</evidence>
<feature type="region of interest" description="Disordered" evidence="7">
    <location>
        <begin position="247"/>
        <end position="269"/>
    </location>
</feature>
<dbReference type="GO" id="GO:0005771">
    <property type="term" value="C:multivesicular body"/>
    <property type="evidence" value="ECO:0007669"/>
    <property type="project" value="TreeGrafter"/>
</dbReference>
<evidence type="ECO:0000256" key="6">
    <source>
        <dbReference type="ARBA" id="ARBA00023136"/>
    </source>
</evidence>
<sequence>MGCFESKPYEPIVAHETVTKDAVAPISEIQKPLQRNVEATAIKARGAVRSEQRPEETIVSVLRPEMRVGEQERAELKVKNLRDKLQSQISLSEEVLKKDGVLALRMKQDGKLASARMLIRKRKLTQSRIANCEVMLSKVMDTIDTMETAKDNVKFVNALEQGTTAINEITKDLSAERVQSALDSNDEALEYVKYIGSVIGDGADTMTDEQVEDELQLLAQEFESQEVVQSGIEKVAKIPEVPTEVPKEPVVQVEETKEEKQEEEELVPA</sequence>
<dbReference type="GO" id="GO:0000815">
    <property type="term" value="C:ESCRT III complex"/>
    <property type="evidence" value="ECO:0007669"/>
    <property type="project" value="TreeGrafter"/>
</dbReference>
<gene>
    <name evidence="8" type="ORF">BWQ96_04968</name>
</gene>
<dbReference type="AlphaFoldDB" id="A0A2V3IT41"/>
<dbReference type="OrthoDB" id="441172at2759"/>
<dbReference type="GO" id="GO:0006900">
    <property type="term" value="P:vesicle budding from membrane"/>
    <property type="evidence" value="ECO:0007669"/>
    <property type="project" value="TreeGrafter"/>
</dbReference>
<comment type="subcellular location">
    <subcellularLocation>
        <location evidence="1">Endosome membrane</location>
    </subcellularLocation>
</comment>
<protein>
    <submittedName>
        <fullName evidence="8">Charged multivesicular body protein 6</fullName>
    </submittedName>
</protein>
<accession>A0A2V3IT41</accession>
<evidence type="ECO:0000313" key="8">
    <source>
        <dbReference type="EMBL" id="PXF45269.1"/>
    </source>
</evidence>
<dbReference type="PANTHER" id="PTHR22761:SF5">
    <property type="entry name" value="CHARGED MULTIVESICULAR BODY PROTEIN 6"/>
    <property type="match status" value="1"/>
</dbReference>
<evidence type="ECO:0000256" key="1">
    <source>
        <dbReference type="ARBA" id="ARBA00004608"/>
    </source>
</evidence>
<keyword evidence="4" id="KW-0967">Endosome</keyword>
<dbReference type="InterPro" id="IPR005024">
    <property type="entry name" value="Snf7_fam"/>
</dbReference>
<keyword evidence="6" id="KW-0472">Membrane</keyword>
<comment type="caution">
    <text evidence="8">The sequence shown here is derived from an EMBL/GenBank/DDBJ whole genome shotgun (WGS) entry which is preliminary data.</text>
</comment>
<keyword evidence="3" id="KW-0813">Transport</keyword>
<evidence type="ECO:0000256" key="2">
    <source>
        <dbReference type="ARBA" id="ARBA00006190"/>
    </source>
</evidence>
<evidence type="ECO:0000256" key="4">
    <source>
        <dbReference type="ARBA" id="ARBA00022753"/>
    </source>
</evidence>
<comment type="similarity">
    <text evidence="2">Belongs to the SNF7 family.</text>
</comment>
<proteinExistence type="inferred from homology"/>
<evidence type="ECO:0000256" key="3">
    <source>
        <dbReference type="ARBA" id="ARBA00022448"/>
    </source>
</evidence>
<dbReference type="PANTHER" id="PTHR22761">
    <property type="entry name" value="CHARGED MULTIVESICULAR BODY PROTEIN"/>
    <property type="match status" value="1"/>
</dbReference>
<dbReference type="EMBL" id="NBIV01000065">
    <property type="protein sequence ID" value="PXF45269.1"/>
    <property type="molecule type" value="Genomic_DNA"/>
</dbReference>
<organism evidence="8 9">
    <name type="scientific">Gracilariopsis chorda</name>
    <dbReference type="NCBI Taxonomy" id="448386"/>
    <lineage>
        <taxon>Eukaryota</taxon>
        <taxon>Rhodophyta</taxon>
        <taxon>Florideophyceae</taxon>
        <taxon>Rhodymeniophycidae</taxon>
        <taxon>Gracilariales</taxon>
        <taxon>Gracilariaceae</taxon>
        <taxon>Gracilariopsis</taxon>
    </lineage>
</organism>
<dbReference type="Proteomes" id="UP000247409">
    <property type="component" value="Unassembled WGS sequence"/>
</dbReference>
<dbReference type="STRING" id="448386.A0A2V3IT41"/>
<evidence type="ECO:0000313" key="9">
    <source>
        <dbReference type="Proteomes" id="UP000247409"/>
    </source>
</evidence>
<name>A0A2V3IT41_9FLOR</name>
<dbReference type="Pfam" id="PF03357">
    <property type="entry name" value="Snf7"/>
    <property type="match status" value="1"/>
</dbReference>
<keyword evidence="5" id="KW-0653">Protein transport</keyword>
<dbReference type="GO" id="GO:0032511">
    <property type="term" value="P:late endosome to vacuole transport via multivesicular body sorting pathway"/>
    <property type="evidence" value="ECO:0007669"/>
    <property type="project" value="TreeGrafter"/>
</dbReference>
<evidence type="ECO:0000256" key="5">
    <source>
        <dbReference type="ARBA" id="ARBA00022927"/>
    </source>
</evidence>
<dbReference type="GO" id="GO:0015031">
    <property type="term" value="P:protein transport"/>
    <property type="evidence" value="ECO:0007669"/>
    <property type="project" value="UniProtKB-KW"/>
</dbReference>
<keyword evidence="9" id="KW-1185">Reference proteome</keyword>